<dbReference type="Proteomes" id="UP000887566">
    <property type="component" value="Unplaced"/>
</dbReference>
<feature type="region of interest" description="Disordered" evidence="1">
    <location>
        <begin position="66"/>
        <end position="85"/>
    </location>
</feature>
<evidence type="ECO:0000313" key="2">
    <source>
        <dbReference type="Proteomes" id="UP000887566"/>
    </source>
</evidence>
<evidence type="ECO:0000313" key="3">
    <source>
        <dbReference type="WBParaSite" id="PSAMB.scaffold4947size13086.g25539.t1"/>
    </source>
</evidence>
<accession>A0A914WQW1</accession>
<dbReference type="AlphaFoldDB" id="A0A914WQW1"/>
<dbReference type="WBParaSite" id="PSAMB.scaffold4947size13086.g25539.t1">
    <property type="protein sequence ID" value="PSAMB.scaffold4947size13086.g25539.t1"/>
    <property type="gene ID" value="PSAMB.scaffold4947size13086.g25539"/>
</dbReference>
<keyword evidence="2" id="KW-1185">Reference proteome</keyword>
<organism evidence="2 3">
    <name type="scientific">Plectus sambesii</name>
    <dbReference type="NCBI Taxonomy" id="2011161"/>
    <lineage>
        <taxon>Eukaryota</taxon>
        <taxon>Metazoa</taxon>
        <taxon>Ecdysozoa</taxon>
        <taxon>Nematoda</taxon>
        <taxon>Chromadorea</taxon>
        <taxon>Plectida</taxon>
        <taxon>Plectina</taxon>
        <taxon>Plectoidea</taxon>
        <taxon>Plectidae</taxon>
        <taxon>Plectus</taxon>
    </lineage>
</organism>
<proteinExistence type="predicted"/>
<reference evidence="3" key="1">
    <citation type="submission" date="2022-11" db="UniProtKB">
        <authorList>
            <consortium name="WormBaseParasite"/>
        </authorList>
    </citation>
    <scope>IDENTIFICATION</scope>
</reference>
<sequence length="104" mass="11562">MQSLHFITRPWRWLVVGGRLAAVMKARGKGSEEGRQGEPMRERCDRERHLISRGGETTAVAMCLRGGNNDGGRDGASAPRPQSADLRHRSCYCCCVRVYVGVEM</sequence>
<protein>
    <submittedName>
        <fullName evidence="3">Secreted protein</fullName>
    </submittedName>
</protein>
<name>A0A914WQW1_9BILA</name>
<evidence type="ECO:0000256" key="1">
    <source>
        <dbReference type="SAM" id="MobiDB-lite"/>
    </source>
</evidence>